<accession>A0A7R9TGK6</accession>
<dbReference type="SUPFAM" id="SSF54631">
    <property type="entry name" value="CBS-domain pair"/>
    <property type="match status" value="1"/>
</dbReference>
<dbReference type="PANTHER" id="PTHR13780:SF128">
    <property type="entry name" value="CBS DOMAIN-CONTAINING PROTEIN"/>
    <property type="match status" value="1"/>
</dbReference>
<name>A0A7R9TGK6_9VIRI</name>
<evidence type="ECO:0000256" key="2">
    <source>
        <dbReference type="ARBA" id="ARBA00023122"/>
    </source>
</evidence>
<keyword evidence="1" id="KW-0677">Repeat</keyword>
<sequence length="486" mass="50107">MASPTAPALAPSESTAIALFESESVRGFLAQRATRRAARAHNDGGSWGAAAAEGAAGGVVVVDRDDTVGTALDLFAKHKILSAPMVLRSPADATATLPLGTSTGAAEVAPYRVLNFLSVGDIVRSFIACWEAEEHAAGAAAATGAQPPQCGEADNGYAEDARAADVGSVLWRMGVLRSAGRAFADRMCGDCGTVEDGDMVFSGASDAMPLSQLVRYGLLRWPRRRPAVAPCHRVGVFGSDGSIEEIISQSDIVEWLADNLWKLGNLVHEPVGAISGLISSPAATVSSLRPAIDAFADIERLKGVSAVGIVDAVSGALVGNFSESDLRGMRPQHFPGLALPVAEFLCYKHSWTTAPAPAAGDGPTTPGDTTPIRLSDVAASLPMMVQPSATSHTAAGAASRVPSVPWAGLVRDEYGRALLAARPVLTCSEGDSLGSVITRLAELRAHRIYCVDAVSGKPSGVISLTDVLSALVRSPTETTPAAPATI</sequence>
<evidence type="ECO:0000256" key="1">
    <source>
        <dbReference type="ARBA" id="ARBA00022737"/>
    </source>
</evidence>
<dbReference type="SMART" id="SM00116">
    <property type="entry name" value="CBS"/>
    <property type="match status" value="3"/>
</dbReference>
<organism evidence="5">
    <name type="scientific">Prasinoderma coloniale</name>
    <dbReference type="NCBI Taxonomy" id="156133"/>
    <lineage>
        <taxon>Eukaryota</taxon>
        <taxon>Viridiplantae</taxon>
        <taxon>Prasinodermophyta</taxon>
        <taxon>Prasinodermophyceae</taxon>
        <taxon>Prasinodermales</taxon>
        <taxon>Prasinodermaceae</taxon>
        <taxon>Prasinoderma</taxon>
    </lineage>
</organism>
<dbReference type="InterPro" id="IPR046342">
    <property type="entry name" value="CBS_dom_sf"/>
</dbReference>
<dbReference type="Gene3D" id="3.10.580.10">
    <property type="entry name" value="CBS-domain"/>
    <property type="match status" value="1"/>
</dbReference>
<dbReference type="PROSITE" id="PS51371">
    <property type="entry name" value="CBS"/>
    <property type="match status" value="1"/>
</dbReference>
<evidence type="ECO:0000256" key="3">
    <source>
        <dbReference type="PROSITE-ProRule" id="PRU00703"/>
    </source>
</evidence>
<reference evidence="5" key="1">
    <citation type="submission" date="2021-01" db="EMBL/GenBank/DDBJ databases">
        <authorList>
            <person name="Corre E."/>
            <person name="Pelletier E."/>
            <person name="Niang G."/>
            <person name="Scheremetjew M."/>
            <person name="Finn R."/>
            <person name="Kale V."/>
            <person name="Holt S."/>
            <person name="Cochrane G."/>
            <person name="Meng A."/>
            <person name="Brown T."/>
            <person name="Cohen L."/>
        </authorList>
    </citation>
    <scope>NUCLEOTIDE SEQUENCE</scope>
    <source>
        <strain evidence="5">CCMP1413</strain>
    </source>
</reference>
<keyword evidence="2 3" id="KW-0129">CBS domain</keyword>
<dbReference type="PANTHER" id="PTHR13780">
    <property type="entry name" value="AMP-ACTIVATED PROTEIN KINASE, GAMMA REGULATORY SUBUNIT"/>
    <property type="match status" value="1"/>
</dbReference>
<protein>
    <recommendedName>
        <fullName evidence="4">CBS domain-containing protein</fullName>
    </recommendedName>
</protein>
<feature type="domain" description="CBS" evidence="4">
    <location>
        <begin position="420"/>
        <end position="478"/>
    </location>
</feature>
<proteinExistence type="predicted"/>
<gene>
    <name evidence="5" type="ORF">PCOL08062_LOCUS3774</name>
</gene>
<dbReference type="Pfam" id="PF00571">
    <property type="entry name" value="CBS"/>
    <property type="match status" value="1"/>
</dbReference>
<dbReference type="InterPro" id="IPR000644">
    <property type="entry name" value="CBS_dom"/>
</dbReference>
<dbReference type="InterPro" id="IPR050511">
    <property type="entry name" value="AMPK_gamma/SDS23_families"/>
</dbReference>
<dbReference type="EMBL" id="HBDZ01004928">
    <property type="protein sequence ID" value="CAD8234799.1"/>
    <property type="molecule type" value="Transcribed_RNA"/>
</dbReference>
<evidence type="ECO:0000259" key="4">
    <source>
        <dbReference type="PROSITE" id="PS51371"/>
    </source>
</evidence>
<dbReference type="AlphaFoldDB" id="A0A7R9TGK6"/>
<evidence type="ECO:0000313" key="5">
    <source>
        <dbReference type="EMBL" id="CAD8234799.1"/>
    </source>
</evidence>